<sequence>MASARRFALPLLGLLSVFAFVRGDPNVAAVNKICNGDSYESSDPYADSVSYVLEDMATVTANRPGYDYYTHSPYAEATAYGHAFCDSSLSYTDCATCVSHAKSRIVNECGKRMGVQMQLQHCKMRYENYQFSE</sequence>
<keyword evidence="7" id="KW-0677">Repeat</keyword>
<evidence type="ECO:0000256" key="7">
    <source>
        <dbReference type="ARBA" id="ARBA00022737"/>
    </source>
</evidence>
<feature type="domain" description="Gnk2-homologous" evidence="16">
    <location>
        <begin position="27"/>
        <end position="131"/>
    </location>
</feature>
<keyword evidence="8" id="KW-0611">Plant defense</keyword>
<evidence type="ECO:0000256" key="4">
    <source>
        <dbReference type="ARBA" id="ARBA00022581"/>
    </source>
</evidence>
<dbReference type="GO" id="GO:0009506">
    <property type="term" value="C:plasmodesma"/>
    <property type="evidence" value="ECO:0007669"/>
    <property type="project" value="UniProtKB-SubCell"/>
</dbReference>
<dbReference type="GO" id="GO:0031640">
    <property type="term" value="P:killing of cells of another organism"/>
    <property type="evidence" value="ECO:0007669"/>
    <property type="project" value="UniProtKB-KW"/>
</dbReference>
<evidence type="ECO:0000256" key="8">
    <source>
        <dbReference type="ARBA" id="ARBA00022821"/>
    </source>
</evidence>
<evidence type="ECO:0000256" key="15">
    <source>
        <dbReference type="SAM" id="SignalP"/>
    </source>
</evidence>
<keyword evidence="9" id="KW-0965">Cell junction</keyword>
<name>A0A8B8QBK8_9MYRT</name>
<evidence type="ECO:0000256" key="9">
    <source>
        <dbReference type="ARBA" id="ARBA00022949"/>
    </source>
</evidence>
<protein>
    <submittedName>
        <fullName evidence="18">Antifungal protein ginkbilobin-like protein</fullName>
    </submittedName>
</protein>
<evidence type="ECO:0000256" key="11">
    <source>
        <dbReference type="ARBA" id="ARBA00023035"/>
    </source>
</evidence>
<dbReference type="AlphaFoldDB" id="A0A8B8QBK8"/>
<keyword evidence="17" id="KW-1185">Reference proteome</keyword>
<dbReference type="Gene3D" id="3.30.430.20">
    <property type="entry name" value="Gnk2 domain, C-X8-C-X2-C motif"/>
    <property type="match status" value="1"/>
</dbReference>
<dbReference type="GO" id="GO:0005886">
    <property type="term" value="C:plasma membrane"/>
    <property type="evidence" value="ECO:0007669"/>
    <property type="project" value="UniProtKB-SubCell"/>
</dbReference>
<dbReference type="GO" id="GO:0050832">
    <property type="term" value="P:defense response to fungus"/>
    <property type="evidence" value="ECO:0007669"/>
    <property type="project" value="UniProtKB-KW"/>
</dbReference>
<dbReference type="KEGG" id="rarg:115750583"/>
<keyword evidence="10" id="KW-0044">Antibiotic</keyword>
<evidence type="ECO:0000256" key="3">
    <source>
        <dbReference type="ARBA" id="ARBA00022577"/>
    </source>
</evidence>
<evidence type="ECO:0000256" key="10">
    <source>
        <dbReference type="ARBA" id="ARBA00023022"/>
    </source>
</evidence>
<keyword evidence="2" id="KW-0929">Antimicrobial</keyword>
<dbReference type="InterPro" id="IPR038408">
    <property type="entry name" value="GNK2_sf"/>
</dbReference>
<keyword evidence="12" id="KW-1015">Disulfide bond</keyword>
<organism evidence="17 18">
    <name type="scientific">Rhodamnia argentea</name>
    <dbReference type="NCBI Taxonomy" id="178133"/>
    <lineage>
        <taxon>Eukaryota</taxon>
        <taxon>Viridiplantae</taxon>
        <taxon>Streptophyta</taxon>
        <taxon>Embryophyta</taxon>
        <taxon>Tracheophyta</taxon>
        <taxon>Spermatophyta</taxon>
        <taxon>Magnoliopsida</taxon>
        <taxon>eudicotyledons</taxon>
        <taxon>Gunneridae</taxon>
        <taxon>Pentapetalae</taxon>
        <taxon>rosids</taxon>
        <taxon>malvids</taxon>
        <taxon>Myrtales</taxon>
        <taxon>Myrtaceae</taxon>
        <taxon>Myrtoideae</taxon>
        <taxon>Myrteae</taxon>
        <taxon>Australasian group</taxon>
        <taxon>Rhodamnia</taxon>
    </lineage>
</organism>
<dbReference type="PANTHER" id="PTHR32080">
    <property type="entry name" value="ANTIFUNGAL PROTEIN GINKBILOBIN-2-LIKE"/>
    <property type="match status" value="1"/>
</dbReference>
<dbReference type="CDD" id="cd23509">
    <property type="entry name" value="Gnk2-like"/>
    <property type="match status" value="1"/>
</dbReference>
<feature type="chain" id="PRO_5034647285" evidence="15">
    <location>
        <begin position="24"/>
        <end position="133"/>
    </location>
</feature>
<proteinExistence type="inferred from homology"/>
<dbReference type="Proteomes" id="UP000827889">
    <property type="component" value="Chromosome 10"/>
</dbReference>
<evidence type="ECO:0000256" key="5">
    <source>
        <dbReference type="ARBA" id="ARBA00022729"/>
    </source>
</evidence>
<feature type="signal peptide" evidence="15">
    <location>
        <begin position="1"/>
        <end position="23"/>
    </location>
</feature>
<accession>A0A8B8QBK8</accession>
<evidence type="ECO:0000256" key="2">
    <source>
        <dbReference type="ARBA" id="ARBA00022529"/>
    </source>
</evidence>
<keyword evidence="5 15" id="KW-0732">Signal</keyword>
<dbReference type="GeneID" id="115750583"/>
<comment type="similarity">
    <text evidence="14">Belongs to the cysteine-rich repeat secretory protein family. Plasmodesmata-located proteins (PDLD) subfamily.</text>
</comment>
<dbReference type="InterPro" id="IPR051378">
    <property type="entry name" value="Cell2Cell_Antifungal"/>
</dbReference>
<keyword evidence="3" id="KW-0295">Fungicide</keyword>
<keyword evidence="4" id="KW-0945">Host-virus interaction</keyword>
<dbReference type="Pfam" id="PF01657">
    <property type="entry name" value="Stress-antifung"/>
    <property type="match status" value="1"/>
</dbReference>
<comment type="subcellular location">
    <subcellularLocation>
        <location evidence="13">Cell junction</location>
        <location evidence="13">Plasmodesma</location>
    </subcellularLocation>
    <subcellularLocation>
        <location evidence="1">Cell membrane</location>
        <topology evidence="1">Single-pass type I membrane protein</topology>
    </subcellularLocation>
</comment>
<evidence type="ECO:0000256" key="6">
    <source>
        <dbReference type="ARBA" id="ARBA00022734"/>
    </source>
</evidence>
<gene>
    <name evidence="18" type="primary">LOC115750583</name>
</gene>
<dbReference type="GO" id="GO:0005537">
    <property type="term" value="F:D-mannose binding"/>
    <property type="evidence" value="ECO:0007669"/>
    <property type="project" value="UniProtKB-KW"/>
</dbReference>
<evidence type="ECO:0000256" key="13">
    <source>
        <dbReference type="ARBA" id="ARBA00024184"/>
    </source>
</evidence>
<dbReference type="GO" id="GO:0042742">
    <property type="term" value="P:defense response to bacterium"/>
    <property type="evidence" value="ECO:0007669"/>
    <property type="project" value="UniProtKB-KW"/>
</dbReference>
<keyword evidence="6" id="KW-0430">Lectin</keyword>
<dbReference type="OrthoDB" id="1888914at2759"/>
<evidence type="ECO:0000256" key="1">
    <source>
        <dbReference type="ARBA" id="ARBA00004251"/>
    </source>
</evidence>
<evidence type="ECO:0000256" key="14">
    <source>
        <dbReference type="ARBA" id="ARBA00038393"/>
    </source>
</evidence>
<dbReference type="InterPro" id="IPR002902">
    <property type="entry name" value="GNK2"/>
</dbReference>
<reference evidence="18" key="1">
    <citation type="submission" date="2025-08" db="UniProtKB">
        <authorList>
            <consortium name="RefSeq"/>
        </authorList>
    </citation>
    <scope>IDENTIFICATION</scope>
    <source>
        <tissue evidence="18">Leaf</tissue>
    </source>
</reference>
<evidence type="ECO:0000313" key="17">
    <source>
        <dbReference type="Proteomes" id="UP000827889"/>
    </source>
</evidence>
<keyword evidence="11" id="KW-0465">Mannose-binding</keyword>
<evidence type="ECO:0000313" key="18">
    <source>
        <dbReference type="RefSeq" id="XP_030543913.1"/>
    </source>
</evidence>
<evidence type="ECO:0000259" key="16">
    <source>
        <dbReference type="PROSITE" id="PS51473"/>
    </source>
</evidence>
<evidence type="ECO:0000256" key="12">
    <source>
        <dbReference type="ARBA" id="ARBA00023157"/>
    </source>
</evidence>
<dbReference type="PANTHER" id="PTHR32080:SF54">
    <property type="entry name" value="GNK2-HOMOLOGOUS DOMAIN-CONTAINING PROTEIN"/>
    <property type="match status" value="1"/>
</dbReference>
<dbReference type="PROSITE" id="PS51473">
    <property type="entry name" value="GNK2"/>
    <property type="match status" value="1"/>
</dbReference>
<dbReference type="RefSeq" id="XP_030543913.1">
    <property type="nucleotide sequence ID" value="XM_030688053.1"/>
</dbReference>